<dbReference type="Pfam" id="PF04811">
    <property type="entry name" value="Sec23_trunk"/>
    <property type="match status" value="1"/>
</dbReference>
<gene>
    <name evidence="4" type="primary">NCAS0A01370</name>
    <name evidence="4" type="ordered locus">NCAS_0A01370</name>
</gene>
<dbReference type="FunCoup" id="G0V5G0">
    <property type="interactions" value="36"/>
</dbReference>
<dbReference type="GO" id="GO:0030127">
    <property type="term" value="C:COPII vesicle coat"/>
    <property type="evidence" value="ECO:0007669"/>
    <property type="project" value="InterPro"/>
</dbReference>
<dbReference type="KEGG" id="ncs:NCAS_0A01370"/>
<dbReference type="InterPro" id="IPR006896">
    <property type="entry name" value="Sec23/24_trunk_dom"/>
</dbReference>
<sequence length="420" mass="47308">MAVHTICVLDTIVVHQQDLSALTASLIQHAQDVSSRHALITLDPQGTASLHTRHSTLQVSTDTVRTAVWNSNTFSKNPVTFLWKKVHARFHDDVWLSSEQFVAKLQRIRPYDDSNTAKKRAKRVTGLALALAAAVASHQGEIHPRIVTFLNGPCTKGPGKILSRERNRHMRQFQQLFNDEQNQQCRRAKKYYDTLRDCTAANNILFDLFISSLDEIGFLEMSALFDNSIAVQQFDSFQNERFTICIRKYFQLCSNKELQLPHADAKKQELINLIKGLSPFQPPAPAPAAAANLLPNYDNQTLMNSPIFNIQGLSPDERALTLHQFATTDTLALFTPILLDMNTGPPFTQLPLTQQTLLDNQYNCIFVDGGNFIGLIGSNDLGIAHMDKVRNERFPTPRIVDFNDGTTSSQDRYLRCKLTK</sequence>
<comment type="similarity">
    <text evidence="1 2">Belongs to the SEC23/SEC24 family. SEC23 subfamily.</text>
</comment>
<keyword evidence="5" id="KW-1185">Reference proteome</keyword>
<evidence type="ECO:0000313" key="4">
    <source>
        <dbReference type="EMBL" id="CCC66696.1"/>
    </source>
</evidence>
<keyword evidence="2" id="KW-0862">Zinc</keyword>
<keyword evidence="2" id="KW-0653">Protein transport</keyword>
<dbReference type="Proteomes" id="UP000001640">
    <property type="component" value="Chromosome 1"/>
</dbReference>
<protein>
    <recommendedName>
        <fullName evidence="2">Protein transport protein SEC23</fullName>
    </recommendedName>
</protein>
<dbReference type="PANTHER" id="PTHR11141">
    <property type="entry name" value="PROTEIN TRANSPORT PROTEIN SEC23"/>
    <property type="match status" value="1"/>
</dbReference>
<dbReference type="InterPro" id="IPR036180">
    <property type="entry name" value="Gelsolin-like_dom_sf"/>
</dbReference>
<dbReference type="EMBL" id="HE576752">
    <property type="protein sequence ID" value="CCC66696.1"/>
    <property type="molecule type" value="Genomic_DNA"/>
</dbReference>
<reference key="2">
    <citation type="submission" date="2011-08" db="EMBL/GenBank/DDBJ databases">
        <title>Genome sequence of Naumovozyma castellii.</title>
        <authorList>
            <person name="Gordon J.L."/>
            <person name="Armisen D."/>
            <person name="Proux-Wera E."/>
            <person name="OhEigeartaigh S.S."/>
            <person name="Byrne K.P."/>
            <person name="Wolfe K.H."/>
        </authorList>
    </citation>
    <scope>NUCLEOTIDE SEQUENCE</scope>
    <source>
        <strain>Type strain:CBS 4309</strain>
    </source>
</reference>
<dbReference type="GO" id="GO:0005096">
    <property type="term" value="F:GTPase activator activity"/>
    <property type="evidence" value="ECO:0007669"/>
    <property type="project" value="TreeGrafter"/>
</dbReference>
<keyword evidence="2" id="KW-0813">Transport</keyword>
<name>G0V5G0_NAUCA</name>
<dbReference type="InterPro" id="IPR036465">
    <property type="entry name" value="vWFA_dom_sf"/>
</dbReference>
<dbReference type="eggNOG" id="KOG1986">
    <property type="taxonomic scope" value="Eukaryota"/>
</dbReference>
<dbReference type="STRING" id="1064592.G0V5G0"/>
<evidence type="ECO:0000256" key="1">
    <source>
        <dbReference type="ARBA" id="ARBA00009210"/>
    </source>
</evidence>
<dbReference type="GO" id="GO:0000139">
    <property type="term" value="C:Golgi membrane"/>
    <property type="evidence" value="ECO:0007669"/>
    <property type="project" value="UniProtKB-SubCell"/>
</dbReference>
<keyword evidence="2" id="KW-0968">Cytoplasmic vesicle</keyword>
<dbReference type="GO" id="GO:0046872">
    <property type="term" value="F:metal ion binding"/>
    <property type="evidence" value="ECO:0007669"/>
    <property type="project" value="UniProtKB-KW"/>
</dbReference>
<dbReference type="OrthoDB" id="10256289at2759"/>
<dbReference type="AlphaFoldDB" id="G0V5G0"/>
<dbReference type="SUPFAM" id="SSF53300">
    <property type="entry name" value="vWA-like"/>
    <property type="match status" value="1"/>
</dbReference>
<keyword evidence="2" id="KW-0256">Endoplasmic reticulum</keyword>
<evidence type="ECO:0000313" key="5">
    <source>
        <dbReference type="Proteomes" id="UP000001640"/>
    </source>
</evidence>
<proteinExistence type="inferred from homology"/>
<evidence type="ECO:0000256" key="2">
    <source>
        <dbReference type="RuleBase" id="RU365030"/>
    </source>
</evidence>
<dbReference type="InParanoid" id="G0V5G0"/>
<dbReference type="RefSeq" id="XP_003673088.1">
    <property type="nucleotide sequence ID" value="XM_003673040.1"/>
</dbReference>
<dbReference type="PANTHER" id="PTHR11141:SF0">
    <property type="entry name" value="PROTEIN TRANSPORT PROTEIN SEC23"/>
    <property type="match status" value="1"/>
</dbReference>
<keyword evidence="2" id="KW-0931">ER-Golgi transport</keyword>
<organism evidence="4 5">
    <name type="scientific">Naumovozyma castellii</name>
    <name type="common">Yeast</name>
    <name type="synonym">Saccharomyces castellii</name>
    <dbReference type="NCBI Taxonomy" id="27288"/>
    <lineage>
        <taxon>Eukaryota</taxon>
        <taxon>Fungi</taxon>
        <taxon>Dikarya</taxon>
        <taxon>Ascomycota</taxon>
        <taxon>Saccharomycotina</taxon>
        <taxon>Saccharomycetes</taxon>
        <taxon>Saccharomycetales</taxon>
        <taxon>Saccharomycetaceae</taxon>
        <taxon>Naumovozyma</taxon>
    </lineage>
</organism>
<keyword evidence="2" id="KW-0333">Golgi apparatus</keyword>
<dbReference type="InterPro" id="IPR037364">
    <property type="entry name" value="Sec23"/>
</dbReference>
<dbReference type="GO" id="GO:0090110">
    <property type="term" value="P:COPII-coated vesicle cargo loading"/>
    <property type="evidence" value="ECO:0007669"/>
    <property type="project" value="TreeGrafter"/>
</dbReference>
<dbReference type="OMA" id="IVIDTIC"/>
<keyword evidence="2" id="KW-0472">Membrane</keyword>
<dbReference type="Gene3D" id="3.40.50.410">
    <property type="entry name" value="von Willebrand factor, type A domain"/>
    <property type="match status" value="1"/>
</dbReference>
<reference evidence="4 5" key="1">
    <citation type="journal article" date="2011" name="Proc. Natl. Acad. Sci. U.S.A.">
        <title>Evolutionary erosion of yeast sex chromosomes by mating-type switching accidents.</title>
        <authorList>
            <person name="Gordon J.L."/>
            <person name="Armisen D."/>
            <person name="Proux-Wera E."/>
            <person name="Oheigeartaigh S.S."/>
            <person name="Byrne K.P."/>
            <person name="Wolfe K.H."/>
        </authorList>
    </citation>
    <scope>NUCLEOTIDE SEQUENCE [LARGE SCALE GENOMIC DNA]</scope>
    <source>
        <strain evidence="5">ATCC 76901 / BCRC 22586 / CBS 4309 / NBRC 1992 / NRRL Y-12630</strain>
    </source>
</reference>
<feature type="domain" description="Sec23/Sec24 trunk" evidence="3">
    <location>
        <begin position="103"/>
        <end position="240"/>
    </location>
</feature>
<dbReference type="GO" id="GO:0070971">
    <property type="term" value="C:endoplasmic reticulum exit site"/>
    <property type="evidence" value="ECO:0007669"/>
    <property type="project" value="TreeGrafter"/>
</dbReference>
<accession>G0V5G0</accession>
<comment type="subcellular location">
    <subcellularLocation>
        <location evidence="2">Cytoplasm</location>
    </subcellularLocation>
    <subcellularLocation>
        <location evidence="2">Cytoplasmic vesicle</location>
        <location evidence="2">COPII-coated vesicle membrane</location>
        <topology evidence="2">Peripheral membrane protein</topology>
        <orientation evidence="2">Cytoplasmic side</orientation>
    </subcellularLocation>
    <subcellularLocation>
        <location evidence="2">Endoplasmic reticulum membrane</location>
        <topology evidence="2">Peripheral membrane protein</topology>
        <orientation evidence="2">Cytoplasmic side</orientation>
    </subcellularLocation>
    <subcellularLocation>
        <location evidence="2">Golgi apparatus membrane</location>
        <topology evidence="2">Peripheral membrane protein</topology>
        <orientation evidence="2">Cytoplasmic side</orientation>
    </subcellularLocation>
</comment>
<dbReference type="HOGENOM" id="CLU_653980_0_0_1"/>
<dbReference type="SUPFAM" id="SSF82754">
    <property type="entry name" value="C-terminal, gelsolin-like domain of Sec23/24"/>
    <property type="match status" value="1"/>
</dbReference>
<dbReference type="GO" id="GO:0006886">
    <property type="term" value="P:intracellular protein transport"/>
    <property type="evidence" value="ECO:0007669"/>
    <property type="project" value="InterPro"/>
</dbReference>
<dbReference type="GeneID" id="96900186"/>
<keyword evidence="2" id="KW-0479">Metal-binding</keyword>
<evidence type="ECO:0000259" key="3">
    <source>
        <dbReference type="Pfam" id="PF04811"/>
    </source>
</evidence>
<comment type="function">
    <text evidence="2">Component of the coat protein complex II (COPII) which promotes the formation of transport vesicles from the endoplasmic reticulum (ER). The coat has two main functions, the physical deformation of the endoplasmic reticulum membrane into vesicles and the selection of cargo molecules.</text>
</comment>
<dbReference type="GO" id="GO:0005789">
    <property type="term" value="C:endoplasmic reticulum membrane"/>
    <property type="evidence" value="ECO:0007669"/>
    <property type="project" value="UniProtKB-SubCell"/>
</dbReference>
<keyword evidence="2" id="KW-0963">Cytoplasm</keyword>